<keyword evidence="1" id="KW-0472">Membrane</keyword>
<dbReference type="Proteomes" id="UP000216352">
    <property type="component" value="Unassembled WGS sequence"/>
</dbReference>
<dbReference type="STRING" id="1603886.GCA_001895165_01553"/>
<sequence>MASSTTYGDWMRPIAGGIRNIGKPLTAAGLGVLVITLILSMANVFAAIAFGVAGIGAVMVLAVRDRQHRNVLDRTVERRTWLSQVNTGRALYRSGMLGMVESGQCRLPGVLSQVSLIECSDGFGNRMTLIRHAHTGEYSLPLACQPQGAGLADDDVEDAYVASWAGLLEYLGAEAGVTQLAVTVDTSPDSGVRFRRNLSRRAVEDAPDLAKLAMAQIMNQYASGGASTSTVLTLTFRYANARDGKWLGPEDAARRIGQLVPDIKAHISAAGGGTARALTADEISRMTRVAYDPAAQDILEEADDKPDVTWEDAGPVAHEARWDYYRHDSGLSRTWQMCDPPKSNVTSSTLARMLGPLADCDRKRVTVLFHILPPDKTAFLAEQNRQAAANQVAQEKRASVSAMGQINKANRQAVETNQGAVIVFFGLMATVTVRCGADEDLRLDAATHAVEGAAGSAKIDLRPCYGAQDTGFAASLPLGINLRNYTPPSILNTL</sequence>
<dbReference type="EMBL" id="MWWX01000019">
    <property type="protein sequence ID" value="OZG59881.1"/>
    <property type="molecule type" value="Genomic_DNA"/>
</dbReference>
<accession>A0A261FL44</accession>
<reference evidence="2 3" key="1">
    <citation type="journal article" date="2017" name="BMC Genomics">
        <title>Comparative genomic and phylogenomic analyses of the Bifidobacteriaceae family.</title>
        <authorList>
            <person name="Lugli G.A."/>
            <person name="Milani C."/>
            <person name="Turroni F."/>
            <person name="Duranti S."/>
            <person name="Mancabelli L."/>
            <person name="Mangifesta M."/>
            <person name="Ferrario C."/>
            <person name="Modesto M."/>
            <person name="Mattarelli P."/>
            <person name="Jiri K."/>
            <person name="van Sinderen D."/>
            <person name="Ventura M."/>
        </authorList>
    </citation>
    <scope>NUCLEOTIDE SEQUENCE [LARGE SCALE GENOMIC DNA]</scope>
    <source>
        <strain evidence="2 3">DSM 28807</strain>
    </source>
</reference>
<feature type="transmembrane region" description="Helical" evidence="1">
    <location>
        <begin position="21"/>
        <end position="39"/>
    </location>
</feature>
<dbReference type="NCBIfam" id="NF042935">
    <property type="entry name" value="SCO6880_fam"/>
    <property type="match status" value="1"/>
</dbReference>
<name>A0A261FL44_9BIFI</name>
<dbReference type="OrthoDB" id="4505949at2"/>
<dbReference type="InterPro" id="IPR049978">
    <property type="entry name" value="SCO6880-like"/>
</dbReference>
<evidence type="ECO:0008006" key="4">
    <source>
        <dbReference type="Google" id="ProtNLM"/>
    </source>
</evidence>
<keyword evidence="1" id="KW-1133">Transmembrane helix</keyword>
<protein>
    <recommendedName>
        <fullName evidence="4">Integral membrane protein</fullName>
    </recommendedName>
</protein>
<dbReference type="RefSeq" id="WP_072726210.1">
    <property type="nucleotide sequence ID" value="NZ_BDIS01000019.1"/>
</dbReference>
<gene>
    <name evidence="2" type="ORF">BLEM_2056</name>
</gene>
<organism evidence="2 3">
    <name type="scientific">Bifidobacterium lemurum</name>
    <dbReference type="NCBI Taxonomy" id="1603886"/>
    <lineage>
        <taxon>Bacteria</taxon>
        <taxon>Bacillati</taxon>
        <taxon>Actinomycetota</taxon>
        <taxon>Actinomycetes</taxon>
        <taxon>Bifidobacteriales</taxon>
        <taxon>Bifidobacteriaceae</taxon>
        <taxon>Bifidobacterium</taxon>
    </lineage>
</organism>
<evidence type="ECO:0000313" key="2">
    <source>
        <dbReference type="EMBL" id="OZG59881.1"/>
    </source>
</evidence>
<comment type="caution">
    <text evidence="2">The sequence shown here is derived from an EMBL/GenBank/DDBJ whole genome shotgun (WGS) entry which is preliminary data.</text>
</comment>
<dbReference type="AlphaFoldDB" id="A0A261FL44"/>
<evidence type="ECO:0000256" key="1">
    <source>
        <dbReference type="SAM" id="Phobius"/>
    </source>
</evidence>
<feature type="transmembrane region" description="Helical" evidence="1">
    <location>
        <begin position="45"/>
        <end position="63"/>
    </location>
</feature>
<evidence type="ECO:0000313" key="3">
    <source>
        <dbReference type="Proteomes" id="UP000216352"/>
    </source>
</evidence>
<keyword evidence="1" id="KW-0812">Transmembrane</keyword>
<keyword evidence="3" id="KW-1185">Reference proteome</keyword>
<proteinExistence type="predicted"/>